<organism evidence="2 3">
    <name type="scientific">Tanacetum coccineum</name>
    <dbReference type="NCBI Taxonomy" id="301880"/>
    <lineage>
        <taxon>Eukaryota</taxon>
        <taxon>Viridiplantae</taxon>
        <taxon>Streptophyta</taxon>
        <taxon>Embryophyta</taxon>
        <taxon>Tracheophyta</taxon>
        <taxon>Spermatophyta</taxon>
        <taxon>Magnoliopsida</taxon>
        <taxon>eudicotyledons</taxon>
        <taxon>Gunneridae</taxon>
        <taxon>Pentapetalae</taxon>
        <taxon>asterids</taxon>
        <taxon>campanulids</taxon>
        <taxon>Asterales</taxon>
        <taxon>Asteraceae</taxon>
        <taxon>Asteroideae</taxon>
        <taxon>Anthemideae</taxon>
        <taxon>Anthemidinae</taxon>
        <taxon>Tanacetum</taxon>
    </lineage>
</organism>
<dbReference type="EMBL" id="BQNB010018810">
    <property type="protein sequence ID" value="GJT78530.1"/>
    <property type="molecule type" value="Genomic_DNA"/>
</dbReference>
<feature type="compositionally biased region" description="Basic and acidic residues" evidence="1">
    <location>
        <begin position="643"/>
        <end position="654"/>
    </location>
</feature>
<feature type="region of interest" description="Disordered" evidence="1">
    <location>
        <begin position="391"/>
        <end position="412"/>
    </location>
</feature>
<gene>
    <name evidence="2" type="ORF">Tco_1045255</name>
</gene>
<feature type="region of interest" description="Disordered" evidence="1">
    <location>
        <begin position="1"/>
        <end position="22"/>
    </location>
</feature>
<accession>A0ABQ5GSC7</accession>
<reference evidence="2" key="1">
    <citation type="journal article" date="2022" name="Int. J. Mol. Sci.">
        <title>Draft Genome of Tanacetum Coccineum: Genomic Comparison of Closely Related Tanacetum-Family Plants.</title>
        <authorList>
            <person name="Yamashiro T."/>
            <person name="Shiraishi A."/>
            <person name="Nakayama K."/>
            <person name="Satake H."/>
        </authorList>
    </citation>
    <scope>NUCLEOTIDE SEQUENCE</scope>
</reference>
<protein>
    <submittedName>
        <fullName evidence="2">Copia protein</fullName>
    </submittedName>
</protein>
<evidence type="ECO:0000313" key="2">
    <source>
        <dbReference type="EMBL" id="GJT78530.1"/>
    </source>
</evidence>
<feature type="region of interest" description="Disordered" evidence="1">
    <location>
        <begin position="643"/>
        <end position="710"/>
    </location>
</feature>
<evidence type="ECO:0000256" key="1">
    <source>
        <dbReference type="SAM" id="MobiDB-lite"/>
    </source>
</evidence>
<feature type="compositionally biased region" description="Basic and acidic residues" evidence="1">
    <location>
        <begin position="8"/>
        <end position="19"/>
    </location>
</feature>
<proteinExistence type="predicted"/>
<evidence type="ECO:0000313" key="3">
    <source>
        <dbReference type="Proteomes" id="UP001151760"/>
    </source>
</evidence>
<dbReference type="PANTHER" id="PTHR11439">
    <property type="entry name" value="GAG-POL-RELATED RETROTRANSPOSON"/>
    <property type="match status" value="1"/>
</dbReference>
<reference evidence="2" key="2">
    <citation type="submission" date="2022-01" db="EMBL/GenBank/DDBJ databases">
        <authorList>
            <person name="Yamashiro T."/>
            <person name="Shiraishi A."/>
            <person name="Satake H."/>
            <person name="Nakayama K."/>
        </authorList>
    </citation>
    <scope>NUCLEOTIDE SEQUENCE</scope>
</reference>
<dbReference type="CDD" id="cd09272">
    <property type="entry name" value="RNase_HI_RT_Ty1"/>
    <property type="match status" value="1"/>
</dbReference>
<dbReference type="PANTHER" id="PTHR11439:SF509">
    <property type="entry name" value="RNA-DIRECTED DNA POLYMERASE"/>
    <property type="match status" value="1"/>
</dbReference>
<comment type="caution">
    <text evidence="2">The sequence shown here is derived from an EMBL/GenBank/DDBJ whole genome shotgun (WGS) entry which is preliminary data.</text>
</comment>
<sequence>MALTAYADADHAGCQDTRRSTSGSAQFLGDKLVSWSSKKQTSTSISSTKAEYIAMSGCCAQILWMRSQLSDYGFAYNHIPLTVVRNNHPNLVTMADANINAPEVPVAADSPPTRSDEQILPQVDILKNTNVLKLSPSSPPFHPFNPAVLGHHQNLTKTRGHSPLSSIFASREKLQHLKDQERRVADLVEDKINLALHTEGKKKVNPLVISGVRFTKLIINHLQSIHKFHKRPGSPLHLPYEESALGYLKFSFKNTKRVVKKRTLKSSQQLVDEFVDEGVPADEPRFEDEEADIMQKVMEESLKDAYLAPQGLLPPVVIREPGPGKFQPLPEVQGKGKEKVSEEQAAQVLLNLQTPKKKNPAEQFIFQRCTPATTEPSSLVETSSLYAELEAQEEGQGGTNPGNVVVSQTPSSHVVHAGPNLDHMDLGIAEASSQPNTEQMDEDFTATTYLKVQENLKLPIEGDVRLEDPASQCNLKTIPEKSNTEVKFKSLSRFPIPLGHPRQFLNDPLWLLIHCLSKPASERFKLHYQTSTTITIITYTNNFPTTFISTTNKHFKPRHHSADGELERCIAVEYIHKQETVKEAVTALVQYAMRAPLHARFKDLPTSDMKEILLQRMLEENYNKGHKDHRMAYKSLQKSILRDESEQLSADKAKERKKMKRASGTTGASDSAQDPLPPPQSPTTNPDDQSPGLAAPGYERPATPEAAWSIPSSSLPVPIHNWASALASSYMEECHKLLTNQVDNRLLRYNVSRPLPLGGPPGQVTIQTEFFFNRDLDYLRFGSKGDRLALSITKMKAVYYPDVGLEQMVPDQMWIKEECMYDISATYGISHWIEVFSIYGYDYMKKIVLRRADNQEYTIAENDFKDLYPSDFEDLYLLNLQGHLNHLPPRDKKILSTTVNLWIRNLEYRAEFMHDYKILDSPRAVLFRDKYGMHMLMRFNEIHKFSDDTLQQIDEALDYWVKEFKVNKNNQVLNTSSGESSGTWKALLVEEYAKETTDFYGEPNDDIFSVASRTSCVVLPPHVPTISNIDAHVEGEQFHESKQSRNRFNTYAVRITWLIADMEDKYHGPSDTLHNPP</sequence>
<dbReference type="Proteomes" id="UP001151760">
    <property type="component" value="Unassembled WGS sequence"/>
</dbReference>
<keyword evidence="3" id="KW-1185">Reference proteome</keyword>
<name>A0ABQ5GSC7_9ASTR</name>
<feature type="compositionally biased region" description="Polar residues" evidence="1">
    <location>
        <begin position="401"/>
        <end position="412"/>
    </location>
</feature>